<dbReference type="Gene3D" id="3.30.40.10">
    <property type="entry name" value="Zinc/RING finger domain, C3HC4 (zinc finger)"/>
    <property type="match status" value="1"/>
</dbReference>
<evidence type="ECO:0000259" key="2">
    <source>
        <dbReference type="Pfam" id="PF17123"/>
    </source>
</evidence>
<dbReference type="Pfam" id="PF17123">
    <property type="entry name" value="zf-RING_11"/>
    <property type="match status" value="1"/>
</dbReference>
<dbReference type="EMBL" id="ASPP01010686">
    <property type="protein sequence ID" value="ETO22487.1"/>
    <property type="molecule type" value="Genomic_DNA"/>
</dbReference>
<dbReference type="InterPro" id="IPR013083">
    <property type="entry name" value="Znf_RING/FYVE/PHD"/>
</dbReference>
<organism evidence="3 4">
    <name type="scientific">Reticulomyxa filosa</name>
    <dbReference type="NCBI Taxonomy" id="46433"/>
    <lineage>
        <taxon>Eukaryota</taxon>
        <taxon>Sar</taxon>
        <taxon>Rhizaria</taxon>
        <taxon>Retaria</taxon>
        <taxon>Foraminifera</taxon>
        <taxon>Monothalamids</taxon>
        <taxon>Reticulomyxidae</taxon>
        <taxon>Reticulomyxa</taxon>
    </lineage>
</organism>
<evidence type="ECO:0000313" key="4">
    <source>
        <dbReference type="Proteomes" id="UP000023152"/>
    </source>
</evidence>
<dbReference type="SUPFAM" id="SSF57850">
    <property type="entry name" value="RING/U-box"/>
    <property type="match status" value="1"/>
</dbReference>
<keyword evidence="4" id="KW-1185">Reference proteome</keyword>
<dbReference type="InterPro" id="IPR001841">
    <property type="entry name" value="Znf_RING"/>
</dbReference>
<evidence type="ECO:0000313" key="3">
    <source>
        <dbReference type="EMBL" id="ETO22487.1"/>
    </source>
</evidence>
<protein>
    <recommendedName>
        <fullName evidence="2">RING-type domain-containing protein</fullName>
    </recommendedName>
</protein>
<name>X6NAZ8_RETFI</name>
<feature type="compositionally biased region" description="Basic and acidic residues" evidence="1">
    <location>
        <begin position="48"/>
        <end position="60"/>
    </location>
</feature>
<dbReference type="AlphaFoldDB" id="X6NAZ8"/>
<accession>X6NAZ8</accession>
<dbReference type="OrthoDB" id="4348522at2759"/>
<feature type="region of interest" description="Disordered" evidence="1">
    <location>
        <begin position="17"/>
        <end position="74"/>
    </location>
</feature>
<dbReference type="Proteomes" id="UP000023152">
    <property type="component" value="Unassembled WGS sequence"/>
</dbReference>
<proteinExistence type="predicted"/>
<evidence type="ECO:0000256" key="1">
    <source>
        <dbReference type="SAM" id="MobiDB-lite"/>
    </source>
</evidence>
<feature type="compositionally biased region" description="Basic residues" evidence="1">
    <location>
        <begin position="23"/>
        <end position="32"/>
    </location>
</feature>
<feature type="domain" description="RING-type" evidence="2">
    <location>
        <begin position="80"/>
        <end position="105"/>
    </location>
</feature>
<reference evidence="3 4" key="1">
    <citation type="journal article" date="2013" name="Curr. Biol.">
        <title>The Genome of the Foraminiferan Reticulomyxa filosa.</title>
        <authorList>
            <person name="Glockner G."/>
            <person name="Hulsmann N."/>
            <person name="Schleicher M."/>
            <person name="Noegel A.A."/>
            <person name="Eichinger L."/>
            <person name="Gallinger C."/>
            <person name="Pawlowski J."/>
            <person name="Sierra R."/>
            <person name="Euteneuer U."/>
            <person name="Pillet L."/>
            <person name="Moustafa A."/>
            <person name="Platzer M."/>
            <person name="Groth M."/>
            <person name="Szafranski K."/>
            <person name="Schliwa M."/>
        </authorList>
    </citation>
    <scope>NUCLEOTIDE SEQUENCE [LARGE SCALE GENOMIC DNA]</scope>
</reference>
<gene>
    <name evidence="3" type="ORF">RFI_14712</name>
</gene>
<sequence>MSHVSLDHFQLSTNRLALALPQKSKKSSKKRQVSNDPKKNGQSSRSSSKKESKKGYDSIKKQKKRHELSYQKKALSSKVCAVCLDKKSLDLMLLPCAHVFHGECISK</sequence>
<comment type="caution">
    <text evidence="3">The sequence shown here is derived from an EMBL/GenBank/DDBJ whole genome shotgun (WGS) entry which is preliminary data.</text>
</comment>